<keyword evidence="1" id="KW-1133">Transmembrane helix</keyword>
<organism evidence="2">
    <name type="scientific">Arundo donax</name>
    <name type="common">Giant reed</name>
    <name type="synonym">Donax arundinaceus</name>
    <dbReference type="NCBI Taxonomy" id="35708"/>
    <lineage>
        <taxon>Eukaryota</taxon>
        <taxon>Viridiplantae</taxon>
        <taxon>Streptophyta</taxon>
        <taxon>Embryophyta</taxon>
        <taxon>Tracheophyta</taxon>
        <taxon>Spermatophyta</taxon>
        <taxon>Magnoliopsida</taxon>
        <taxon>Liliopsida</taxon>
        <taxon>Poales</taxon>
        <taxon>Poaceae</taxon>
        <taxon>PACMAD clade</taxon>
        <taxon>Arundinoideae</taxon>
        <taxon>Arundineae</taxon>
        <taxon>Arundo</taxon>
    </lineage>
</organism>
<reference evidence="2" key="1">
    <citation type="submission" date="2014-09" db="EMBL/GenBank/DDBJ databases">
        <authorList>
            <person name="Magalhaes I.L.F."/>
            <person name="Oliveira U."/>
            <person name="Santos F.R."/>
            <person name="Vidigal T.H.D.A."/>
            <person name="Brescovit A.D."/>
            <person name="Santos A.J."/>
        </authorList>
    </citation>
    <scope>NUCLEOTIDE SEQUENCE</scope>
    <source>
        <tissue evidence="2">Shoot tissue taken approximately 20 cm above the soil surface</tissue>
    </source>
</reference>
<proteinExistence type="predicted"/>
<accession>A0A0A9BE29</accession>
<evidence type="ECO:0000313" key="2">
    <source>
        <dbReference type="EMBL" id="JAD57547.1"/>
    </source>
</evidence>
<evidence type="ECO:0000256" key="1">
    <source>
        <dbReference type="SAM" id="Phobius"/>
    </source>
</evidence>
<keyword evidence="1" id="KW-0812">Transmembrane</keyword>
<dbReference type="EMBL" id="GBRH01240348">
    <property type="protein sequence ID" value="JAD57547.1"/>
    <property type="molecule type" value="Transcribed_RNA"/>
</dbReference>
<feature type="transmembrane region" description="Helical" evidence="1">
    <location>
        <begin position="20"/>
        <end position="40"/>
    </location>
</feature>
<keyword evidence="1" id="KW-0472">Membrane</keyword>
<name>A0A0A9BE29_ARUDO</name>
<sequence>MQYCSCCSFCFFVYKFSYRFHMVILFVFCSCFLCFCTWLVELSFT</sequence>
<reference evidence="2" key="2">
    <citation type="journal article" date="2015" name="Data Brief">
        <title>Shoot transcriptome of the giant reed, Arundo donax.</title>
        <authorList>
            <person name="Barrero R.A."/>
            <person name="Guerrero F.D."/>
            <person name="Moolhuijzen P."/>
            <person name="Goolsby J.A."/>
            <person name="Tidwell J."/>
            <person name="Bellgard S.E."/>
            <person name="Bellgard M.I."/>
        </authorList>
    </citation>
    <scope>NUCLEOTIDE SEQUENCE</scope>
    <source>
        <tissue evidence="2">Shoot tissue taken approximately 20 cm above the soil surface</tissue>
    </source>
</reference>
<protein>
    <submittedName>
        <fullName evidence="2">Uncharacterized protein</fullName>
    </submittedName>
</protein>
<dbReference type="AlphaFoldDB" id="A0A0A9BE29"/>